<sequence>MPNTHDALVHQIDAKEETFGELFAAMDSEAPYEGQEASEALHELPLEVRVTKTITMVLCTGGPHVEATAELHPNGGISDVTIRGWWGGERVERVVDSDSPIHRAVEHYTQDMMPW</sequence>
<gene>
    <name evidence="1" type="ORF">RIL96_07485</name>
</gene>
<proteinExistence type="predicted"/>
<reference evidence="1 2" key="1">
    <citation type="submission" date="2023-09" db="EMBL/GenBank/DDBJ databases">
        <title>Description of three actinobacteria isolated from air of manufacturing shop in a pharmaceutical factory.</title>
        <authorList>
            <person name="Zhang D.-F."/>
        </authorList>
    </citation>
    <scope>NUCLEOTIDE SEQUENCE [LARGE SCALE GENOMIC DNA]</scope>
    <source>
        <strain evidence="1 2">LY-0111</strain>
    </source>
</reference>
<dbReference type="RefSeq" id="WP_310548398.1">
    <property type="nucleotide sequence ID" value="NZ_JAVKGR010000007.1"/>
</dbReference>
<comment type="caution">
    <text evidence="1">The sequence shown here is derived from an EMBL/GenBank/DDBJ whole genome shotgun (WGS) entry which is preliminary data.</text>
</comment>
<accession>A0ABU2DSD2</accession>
<dbReference type="EMBL" id="JAVKGR010000007">
    <property type="protein sequence ID" value="MDR8019408.1"/>
    <property type="molecule type" value="Genomic_DNA"/>
</dbReference>
<organism evidence="1 2">
    <name type="scientific">Nesterenkonia aerolata</name>
    <dbReference type="NCBI Taxonomy" id="3074079"/>
    <lineage>
        <taxon>Bacteria</taxon>
        <taxon>Bacillati</taxon>
        <taxon>Actinomycetota</taxon>
        <taxon>Actinomycetes</taxon>
        <taxon>Micrococcales</taxon>
        <taxon>Micrococcaceae</taxon>
        <taxon>Nesterenkonia</taxon>
    </lineage>
</organism>
<protein>
    <submittedName>
        <fullName evidence="1">Uncharacterized protein</fullName>
    </submittedName>
</protein>
<evidence type="ECO:0000313" key="2">
    <source>
        <dbReference type="Proteomes" id="UP001251870"/>
    </source>
</evidence>
<name>A0ABU2DSD2_9MICC</name>
<dbReference type="Proteomes" id="UP001251870">
    <property type="component" value="Unassembled WGS sequence"/>
</dbReference>
<evidence type="ECO:0000313" key="1">
    <source>
        <dbReference type="EMBL" id="MDR8019408.1"/>
    </source>
</evidence>
<keyword evidence="2" id="KW-1185">Reference proteome</keyword>